<feature type="compositionally biased region" description="Basic and acidic residues" evidence="1">
    <location>
        <begin position="38"/>
        <end position="47"/>
    </location>
</feature>
<protein>
    <submittedName>
        <fullName evidence="2">Uncharacterized protein</fullName>
    </submittedName>
</protein>
<dbReference type="Proteomes" id="UP001432027">
    <property type="component" value="Unassembled WGS sequence"/>
</dbReference>
<comment type="caution">
    <text evidence="2">The sequence shown here is derived from an EMBL/GenBank/DDBJ whole genome shotgun (WGS) entry which is preliminary data.</text>
</comment>
<name>A0AAV5SHN1_9BILA</name>
<evidence type="ECO:0000256" key="1">
    <source>
        <dbReference type="SAM" id="MobiDB-lite"/>
    </source>
</evidence>
<gene>
    <name evidence="2" type="ORF">PENTCL1PPCAC_4560</name>
</gene>
<evidence type="ECO:0000313" key="2">
    <source>
        <dbReference type="EMBL" id="GMS82385.1"/>
    </source>
</evidence>
<proteinExistence type="predicted"/>
<feature type="compositionally biased region" description="Low complexity" evidence="1">
    <location>
        <begin position="18"/>
        <end position="37"/>
    </location>
</feature>
<sequence>YLSSPLFIQGDDGHRCLPHSSPGSSSLQRRSSDPAPEAARERREFRLRGSPSGRFPQSDRRGLLRRGVRRSPSGRCPDADVHLFPRFGAGQASIRAASPSPQHRDGEAAPSRGRHPEREAGIRTHSLIIPSPCLLPSSPHSPRTSTLVRTTALRARPSKCLLISRYD</sequence>
<feature type="compositionally biased region" description="Low complexity" evidence="1">
    <location>
        <begin position="125"/>
        <end position="142"/>
    </location>
</feature>
<dbReference type="AlphaFoldDB" id="A0AAV5SHN1"/>
<reference evidence="2" key="1">
    <citation type="submission" date="2023-10" db="EMBL/GenBank/DDBJ databases">
        <title>Genome assembly of Pristionchus species.</title>
        <authorList>
            <person name="Yoshida K."/>
            <person name="Sommer R.J."/>
        </authorList>
    </citation>
    <scope>NUCLEOTIDE SEQUENCE</scope>
    <source>
        <strain evidence="2">RS0144</strain>
    </source>
</reference>
<feature type="non-terminal residue" evidence="2">
    <location>
        <position position="1"/>
    </location>
</feature>
<keyword evidence="3" id="KW-1185">Reference proteome</keyword>
<dbReference type="EMBL" id="BTSX01000002">
    <property type="protein sequence ID" value="GMS82385.1"/>
    <property type="molecule type" value="Genomic_DNA"/>
</dbReference>
<accession>A0AAV5SHN1</accession>
<organism evidence="2 3">
    <name type="scientific">Pristionchus entomophagus</name>
    <dbReference type="NCBI Taxonomy" id="358040"/>
    <lineage>
        <taxon>Eukaryota</taxon>
        <taxon>Metazoa</taxon>
        <taxon>Ecdysozoa</taxon>
        <taxon>Nematoda</taxon>
        <taxon>Chromadorea</taxon>
        <taxon>Rhabditida</taxon>
        <taxon>Rhabditina</taxon>
        <taxon>Diplogasteromorpha</taxon>
        <taxon>Diplogasteroidea</taxon>
        <taxon>Neodiplogasteridae</taxon>
        <taxon>Pristionchus</taxon>
    </lineage>
</organism>
<evidence type="ECO:0000313" key="3">
    <source>
        <dbReference type="Proteomes" id="UP001432027"/>
    </source>
</evidence>
<feature type="region of interest" description="Disordered" evidence="1">
    <location>
        <begin position="1"/>
        <end position="149"/>
    </location>
</feature>